<organism evidence="11">
    <name type="scientific">marine metagenome</name>
    <dbReference type="NCBI Taxonomy" id="408172"/>
    <lineage>
        <taxon>unclassified sequences</taxon>
        <taxon>metagenomes</taxon>
        <taxon>ecological metagenomes</taxon>
    </lineage>
</organism>
<keyword evidence="2" id="KW-0813">Transport</keyword>
<dbReference type="InterPro" id="IPR036942">
    <property type="entry name" value="Beta-barrel_TonB_sf"/>
</dbReference>
<evidence type="ECO:0000313" key="11">
    <source>
        <dbReference type="EMBL" id="SUZ90636.1"/>
    </source>
</evidence>
<dbReference type="EMBL" id="UINC01001911">
    <property type="protein sequence ID" value="SUZ90636.1"/>
    <property type="molecule type" value="Genomic_DNA"/>
</dbReference>
<protein>
    <recommendedName>
        <fullName evidence="12">TonB-dependent receptor plug domain-containing protein</fullName>
    </recommendedName>
</protein>
<evidence type="ECO:0000256" key="6">
    <source>
        <dbReference type="ARBA" id="ARBA00023136"/>
    </source>
</evidence>
<dbReference type="SUPFAM" id="SSF56935">
    <property type="entry name" value="Porins"/>
    <property type="match status" value="1"/>
</dbReference>
<keyword evidence="4" id="KW-0732">Signal</keyword>
<keyword evidence="7" id="KW-0675">Receptor</keyword>
<comment type="subcellular location">
    <subcellularLocation>
        <location evidence="1">Cell outer membrane</location>
        <topology evidence="1">Multi-pass membrane protein</topology>
    </subcellularLocation>
</comment>
<dbReference type="GO" id="GO:0044718">
    <property type="term" value="P:siderophore transmembrane transport"/>
    <property type="evidence" value="ECO:0007669"/>
    <property type="project" value="TreeGrafter"/>
</dbReference>
<evidence type="ECO:0008006" key="12">
    <source>
        <dbReference type="Google" id="ProtNLM"/>
    </source>
</evidence>
<dbReference type="GO" id="GO:0009279">
    <property type="term" value="C:cell outer membrane"/>
    <property type="evidence" value="ECO:0007669"/>
    <property type="project" value="UniProtKB-SubCell"/>
</dbReference>
<name>A0A381RFQ5_9ZZZZ</name>
<dbReference type="Pfam" id="PF07715">
    <property type="entry name" value="Plug"/>
    <property type="match status" value="1"/>
</dbReference>
<accession>A0A381RFQ5</accession>
<dbReference type="PANTHER" id="PTHR30069:SF29">
    <property type="entry name" value="HEMOGLOBIN AND HEMOGLOBIN-HAPTOGLOBIN-BINDING PROTEIN 1-RELATED"/>
    <property type="match status" value="1"/>
</dbReference>
<sequence length="879" mass="94863">MSFVELTALWAVAISLGQTSQTTDRTLSGKVEDALGGGIPGATITVVCDDQAREGMTDGEGQFTMPGLPPLQCLVAVDMEHFARLSVDVDLTENSVVDAKLTLSLGPLETEVVVTPALGTAEQSFDVPEAVTVTTRGEISSRPHQILPQVLREEAGVLVQQTTTAQGSPFIRGFSAQRIVYLLDGVRFNTSTFRTGATQYLGWINPTLVERLEVVRGPSSVQYGSDAIGGTINVLSMVPTLSSVGRQVTGVVEGVFGSADLSGSSNATVVVQEDTWAVRLGGGGRRVGELRTGRGRDSHSAVTRFLGLPSKTLYNKLPDTNFSQTGAHLAATFDAGDDASLNAFFLHEEQFGVSRHDRGLGGDGRYRSEFKPQRLDFGYIRYQQGQMGWLDGWSASLSLNRQQDGRLEQSHPNSRIERQEGRVLAIGYQVRGARVIADRHALAFGGELYDEYIAAARTLQDPSTELLTTVRPRIPDGTRYTSSGLFLQTASEIVPGRLTLRAGIRHGYFLFRTRSAPKFNVRSQRIPVNALTFHSGTVLGLTDTVNVTFAVSRGFRAANAFDLGSIGISGNGFEITSEVASELGGLLGDSDGADAVSTGLPITGLKPESAINVEAGIKLRTPRLSGSLHVFNLELRDVLQRRTAIFPLPIVGTTVAGFTVIRQDAAGRAFIKDDPRPIVSRANGDRARVVGIEADAQMQMAPGWLAAGYFSLVNGRELHNSHYLRRMPPPFGGLRIRWKPVEQNYWIEITSSLAFAQTRLSPGDVTDARIGGWRTRASIAEFFTGGAANLGLVQNGRLTATGETLEEVQARVLGGAEGIPLFVKTPGFLTFGARAAWQVHPQVALTVIAENLTDRNYRWHGSGVDAPGFNIQFNTQFTF</sequence>
<evidence type="ECO:0000259" key="9">
    <source>
        <dbReference type="Pfam" id="PF00593"/>
    </source>
</evidence>
<dbReference type="PANTHER" id="PTHR30069">
    <property type="entry name" value="TONB-DEPENDENT OUTER MEMBRANE RECEPTOR"/>
    <property type="match status" value="1"/>
</dbReference>
<gene>
    <name evidence="11" type="ORF">METZ01_LOCUS43490</name>
</gene>
<proteinExistence type="predicted"/>
<dbReference type="InterPro" id="IPR012910">
    <property type="entry name" value="Plug_dom"/>
</dbReference>
<dbReference type="PROSITE" id="PS52016">
    <property type="entry name" value="TONB_DEPENDENT_REC_3"/>
    <property type="match status" value="1"/>
</dbReference>
<feature type="domain" description="TonB-dependent receptor plug" evidence="10">
    <location>
        <begin position="125"/>
        <end position="231"/>
    </location>
</feature>
<dbReference type="InterPro" id="IPR039426">
    <property type="entry name" value="TonB-dep_rcpt-like"/>
</dbReference>
<dbReference type="InterPro" id="IPR000531">
    <property type="entry name" value="Beta-barrel_TonB"/>
</dbReference>
<evidence type="ECO:0000256" key="2">
    <source>
        <dbReference type="ARBA" id="ARBA00022448"/>
    </source>
</evidence>
<dbReference type="Gene3D" id="2.170.130.10">
    <property type="entry name" value="TonB-dependent receptor, plug domain"/>
    <property type="match status" value="1"/>
</dbReference>
<dbReference type="InterPro" id="IPR037066">
    <property type="entry name" value="Plug_dom_sf"/>
</dbReference>
<dbReference type="SUPFAM" id="SSF49464">
    <property type="entry name" value="Carboxypeptidase regulatory domain-like"/>
    <property type="match status" value="1"/>
</dbReference>
<evidence type="ECO:0000256" key="1">
    <source>
        <dbReference type="ARBA" id="ARBA00004571"/>
    </source>
</evidence>
<dbReference type="Pfam" id="PF13620">
    <property type="entry name" value="CarboxypepD_reg"/>
    <property type="match status" value="1"/>
</dbReference>
<evidence type="ECO:0000256" key="4">
    <source>
        <dbReference type="ARBA" id="ARBA00022729"/>
    </source>
</evidence>
<feature type="domain" description="TonB-dependent receptor-like beta-barrel" evidence="9">
    <location>
        <begin position="319"/>
        <end position="852"/>
    </location>
</feature>
<dbReference type="GO" id="GO:0015344">
    <property type="term" value="F:siderophore uptake transmembrane transporter activity"/>
    <property type="evidence" value="ECO:0007669"/>
    <property type="project" value="TreeGrafter"/>
</dbReference>
<evidence type="ECO:0000256" key="7">
    <source>
        <dbReference type="ARBA" id="ARBA00023170"/>
    </source>
</evidence>
<dbReference type="AlphaFoldDB" id="A0A381RFQ5"/>
<keyword evidence="8" id="KW-0998">Cell outer membrane</keyword>
<keyword evidence="3" id="KW-0812">Transmembrane</keyword>
<dbReference type="Pfam" id="PF00593">
    <property type="entry name" value="TonB_dep_Rec_b-barrel"/>
    <property type="match status" value="1"/>
</dbReference>
<evidence type="ECO:0000256" key="3">
    <source>
        <dbReference type="ARBA" id="ARBA00022692"/>
    </source>
</evidence>
<evidence type="ECO:0000259" key="10">
    <source>
        <dbReference type="Pfam" id="PF07715"/>
    </source>
</evidence>
<keyword evidence="6" id="KW-0472">Membrane</keyword>
<reference evidence="11" key="1">
    <citation type="submission" date="2018-05" db="EMBL/GenBank/DDBJ databases">
        <authorList>
            <person name="Lanie J.A."/>
            <person name="Ng W.-L."/>
            <person name="Kazmierczak K.M."/>
            <person name="Andrzejewski T.M."/>
            <person name="Davidsen T.M."/>
            <person name="Wayne K.J."/>
            <person name="Tettelin H."/>
            <person name="Glass J.I."/>
            <person name="Rusch D."/>
            <person name="Podicherti R."/>
            <person name="Tsui H.-C.T."/>
            <person name="Winkler M.E."/>
        </authorList>
    </citation>
    <scope>NUCLEOTIDE SEQUENCE</scope>
</reference>
<dbReference type="Gene3D" id="2.60.40.1120">
    <property type="entry name" value="Carboxypeptidase-like, regulatory domain"/>
    <property type="match status" value="1"/>
</dbReference>
<evidence type="ECO:0000256" key="8">
    <source>
        <dbReference type="ARBA" id="ARBA00023237"/>
    </source>
</evidence>
<dbReference type="Gene3D" id="2.40.170.20">
    <property type="entry name" value="TonB-dependent receptor, beta-barrel domain"/>
    <property type="match status" value="1"/>
</dbReference>
<evidence type="ECO:0000256" key="5">
    <source>
        <dbReference type="ARBA" id="ARBA00023077"/>
    </source>
</evidence>
<keyword evidence="5" id="KW-0798">TonB box</keyword>
<dbReference type="InterPro" id="IPR008969">
    <property type="entry name" value="CarboxyPept-like_regulatory"/>
</dbReference>